<gene>
    <name evidence="1" type="ORF">N1851_029230</name>
</gene>
<protein>
    <recommendedName>
        <fullName evidence="3">Ubiquitin-like protease family profile domain-containing protein</fullName>
    </recommendedName>
</protein>
<dbReference type="InterPro" id="IPR038765">
    <property type="entry name" value="Papain-like_cys_pep_sf"/>
</dbReference>
<dbReference type="AlphaFoldDB" id="A0AA47NQW2"/>
<keyword evidence="2" id="KW-1185">Reference proteome</keyword>
<evidence type="ECO:0008006" key="3">
    <source>
        <dbReference type="Google" id="ProtNLM"/>
    </source>
</evidence>
<proteinExistence type="predicted"/>
<dbReference type="SUPFAM" id="SSF54001">
    <property type="entry name" value="Cysteine proteinases"/>
    <property type="match status" value="1"/>
</dbReference>
<dbReference type="Proteomes" id="UP001174136">
    <property type="component" value="Unassembled WGS sequence"/>
</dbReference>
<reference evidence="1" key="1">
    <citation type="journal article" date="2023" name="Front. Mar. Sci.">
        <title>A new Merluccius polli reference genome to investigate the effects of global change in West African waters.</title>
        <authorList>
            <person name="Mateo J.L."/>
            <person name="Blanco-Fernandez C."/>
            <person name="Garcia-Vazquez E."/>
            <person name="Machado-Schiaffino G."/>
        </authorList>
    </citation>
    <scope>NUCLEOTIDE SEQUENCE</scope>
    <source>
        <strain evidence="1">C29</strain>
        <tissue evidence="1">Fin</tissue>
    </source>
</reference>
<sequence>MCRKEDWVNVKWQPGTISHNCQKDGTSCGVFVMEMARMVMKEFPNIPKSFRIPSSQKSIRNLRRAMAQEILQRSVSKAEFCSFCGEEDLPKPIDAAGGTDWVRLYLSLYFLVVAL</sequence>
<comment type="caution">
    <text evidence="1">The sequence shown here is derived from an EMBL/GenBank/DDBJ whole genome shotgun (WGS) entry which is preliminary data.</text>
</comment>
<dbReference type="EMBL" id="JAOPHQ010005513">
    <property type="protein sequence ID" value="KAK0134961.1"/>
    <property type="molecule type" value="Genomic_DNA"/>
</dbReference>
<evidence type="ECO:0000313" key="2">
    <source>
        <dbReference type="Proteomes" id="UP001174136"/>
    </source>
</evidence>
<evidence type="ECO:0000313" key="1">
    <source>
        <dbReference type="EMBL" id="KAK0134961.1"/>
    </source>
</evidence>
<organism evidence="1 2">
    <name type="scientific">Merluccius polli</name>
    <name type="common">Benguela hake</name>
    <name type="synonym">Merluccius cadenati</name>
    <dbReference type="NCBI Taxonomy" id="89951"/>
    <lineage>
        <taxon>Eukaryota</taxon>
        <taxon>Metazoa</taxon>
        <taxon>Chordata</taxon>
        <taxon>Craniata</taxon>
        <taxon>Vertebrata</taxon>
        <taxon>Euteleostomi</taxon>
        <taxon>Actinopterygii</taxon>
        <taxon>Neopterygii</taxon>
        <taxon>Teleostei</taxon>
        <taxon>Neoteleostei</taxon>
        <taxon>Acanthomorphata</taxon>
        <taxon>Zeiogadaria</taxon>
        <taxon>Gadariae</taxon>
        <taxon>Gadiformes</taxon>
        <taxon>Gadoidei</taxon>
        <taxon>Merlucciidae</taxon>
        <taxon>Merluccius</taxon>
    </lineage>
</organism>
<accession>A0AA47NQW2</accession>
<name>A0AA47NQW2_MERPO</name>
<dbReference type="Gene3D" id="3.40.395.10">
    <property type="entry name" value="Adenoviral Proteinase, Chain A"/>
    <property type="match status" value="1"/>
</dbReference>